<gene>
    <name evidence="2" type="ORF">RM445_01080</name>
</gene>
<dbReference type="EMBL" id="JAVREJ010000001">
    <property type="protein sequence ID" value="MDT0348116.1"/>
    <property type="molecule type" value="Genomic_DNA"/>
</dbReference>
<sequence length="264" mass="30094">MRWKRTDPWETGFVDITGSQALLGQVDGRTSAAVQAWLTQRTAAFRAGIEVVVIDPHAGYAAAVRAALPHAVIAVDHFHLVMLANKTVTAVRQRVTRDLLDRRGRNTDPTWANRRLLLRGREHLSERALARMWNGCIDHDPTGQILSAWIAKEELRELCATATRGGHRHEIRDRLWAFYQWCADAQIPELTTLAETIETWWPAIEVFLSTGLTNARTEGTNRLIKQVKRAACGFRNRDNYRRRVRLHCTRHTRRLSARTPTVPA</sequence>
<dbReference type="PANTHER" id="PTHR33498">
    <property type="entry name" value="TRANSPOSASE FOR INSERTION SEQUENCE ELEMENT IS1557"/>
    <property type="match status" value="1"/>
</dbReference>
<dbReference type="InterPro" id="IPR002560">
    <property type="entry name" value="Transposase_DDE"/>
</dbReference>
<evidence type="ECO:0000313" key="3">
    <source>
        <dbReference type="Proteomes" id="UP001183202"/>
    </source>
</evidence>
<reference evidence="3" key="1">
    <citation type="submission" date="2023-07" db="EMBL/GenBank/DDBJ databases">
        <title>30 novel species of actinomycetes from the DSMZ collection.</title>
        <authorList>
            <person name="Nouioui I."/>
        </authorList>
    </citation>
    <scope>NUCLEOTIDE SEQUENCE [LARGE SCALE GENOMIC DNA]</scope>
    <source>
        <strain evidence="3">DSM 45834</strain>
    </source>
</reference>
<feature type="domain" description="Transposase IS204/IS1001/IS1096/IS1165 DDE" evidence="1">
    <location>
        <begin position="4"/>
        <end position="244"/>
    </location>
</feature>
<proteinExistence type="predicted"/>
<dbReference type="NCBIfam" id="NF033550">
    <property type="entry name" value="transpos_ISL3"/>
    <property type="match status" value="1"/>
</dbReference>
<keyword evidence="3" id="KW-1185">Reference proteome</keyword>
<comment type="caution">
    <text evidence="2">The sequence shown here is derived from an EMBL/GenBank/DDBJ whole genome shotgun (WGS) entry which is preliminary data.</text>
</comment>
<dbReference type="Pfam" id="PF01610">
    <property type="entry name" value="DDE_Tnp_ISL3"/>
    <property type="match status" value="1"/>
</dbReference>
<evidence type="ECO:0000259" key="1">
    <source>
        <dbReference type="Pfam" id="PF01610"/>
    </source>
</evidence>
<accession>A0ABU2N2H6</accession>
<protein>
    <submittedName>
        <fullName evidence="2">ISL3 family transposase</fullName>
    </submittedName>
</protein>
<evidence type="ECO:0000313" key="2">
    <source>
        <dbReference type="EMBL" id="MDT0348116.1"/>
    </source>
</evidence>
<name>A0ABU2N2H6_9PSEU</name>
<dbReference type="PANTHER" id="PTHR33498:SF1">
    <property type="entry name" value="TRANSPOSASE FOR INSERTION SEQUENCE ELEMENT IS1557"/>
    <property type="match status" value="1"/>
</dbReference>
<dbReference type="RefSeq" id="WP_311554015.1">
    <property type="nucleotide sequence ID" value="NZ_JAVREJ010000001.1"/>
</dbReference>
<dbReference type="Proteomes" id="UP001183202">
    <property type="component" value="Unassembled WGS sequence"/>
</dbReference>
<organism evidence="2 3">
    <name type="scientific">Pseudonocardia charpentierae</name>
    <dbReference type="NCBI Taxonomy" id="3075545"/>
    <lineage>
        <taxon>Bacteria</taxon>
        <taxon>Bacillati</taxon>
        <taxon>Actinomycetota</taxon>
        <taxon>Actinomycetes</taxon>
        <taxon>Pseudonocardiales</taxon>
        <taxon>Pseudonocardiaceae</taxon>
        <taxon>Pseudonocardia</taxon>
    </lineage>
</organism>
<dbReference type="InterPro" id="IPR047951">
    <property type="entry name" value="Transpos_ISL3"/>
</dbReference>